<protein>
    <submittedName>
        <fullName evidence="1">Uncharacterized protein z526R</fullName>
    </submittedName>
</protein>
<evidence type="ECO:0000313" key="1">
    <source>
        <dbReference type="EMBL" id="ABT16660.1"/>
    </source>
</evidence>
<gene>
    <name evidence="1" type="primary">z526R</name>
    <name evidence="1" type="ORF">ATCV1_z526R</name>
</gene>
<accession>A7K9D6</accession>
<organism evidence="1 2">
    <name type="scientific">Chlorovirus heliozoae</name>
    <dbReference type="NCBI Taxonomy" id="322019"/>
    <lineage>
        <taxon>Viruses</taxon>
        <taxon>Varidnaviria</taxon>
        <taxon>Bamfordvirae</taxon>
        <taxon>Nucleocytoviricota</taxon>
        <taxon>Megaviricetes</taxon>
        <taxon>Algavirales</taxon>
        <taxon>Phycodnaviridae</taxon>
        <taxon>Chlorovirus</taxon>
    </lineage>
</organism>
<dbReference type="KEGG" id="vg:5470901"/>
<reference evidence="1 2" key="1">
    <citation type="submission" date="2006-09" db="EMBL/GenBank/DDBJ databases">
        <title>Sequence and annotation of the 288-kb ATCV-1 virus that infects an endosymbiotic Chlorella strain of the heliozoon Acanthocystis turfacea.</title>
        <authorList>
            <person name="Fitzgerald L.A."/>
            <person name="Graves M.V."/>
            <person name="Li X."/>
            <person name="Pfitzner A.J.P."/>
            <person name="Hartigan J."/>
            <person name="Van Etten J.L."/>
        </authorList>
    </citation>
    <scope>NUCLEOTIDE SEQUENCE [LARGE SCALE GENOMIC DNA]</scope>
    <source>
        <strain evidence="1 2">ATCV-1</strain>
    </source>
</reference>
<dbReference type="GeneID" id="5470901"/>
<sequence>MRSHFAILISCLRDIDISPYIRKIFKLKNHESQALCFGGSVINTYIMFCANSGHSCDYPEQLFLYYVFL</sequence>
<dbReference type="Proteomes" id="UP000202420">
    <property type="component" value="Segment"/>
</dbReference>
<keyword evidence="2" id="KW-1185">Reference proteome</keyword>
<name>A7K9D6_9PHYC</name>
<evidence type="ECO:0000313" key="2">
    <source>
        <dbReference type="Proteomes" id="UP000202420"/>
    </source>
</evidence>
<dbReference type="EMBL" id="EF101928">
    <property type="protein sequence ID" value="ABT16660.1"/>
    <property type="molecule type" value="Genomic_DNA"/>
</dbReference>
<proteinExistence type="predicted"/>
<dbReference type="RefSeq" id="YP_001427007.1">
    <property type="nucleotide sequence ID" value="NC_008724.1"/>
</dbReference>